<gene>
    <name evidence="2" type="ORF">CCH79_00003888</name>
</gene>
<evidence type="ECO:0000313" key="2">
    <source>
        <dbReference type="EMBL" id="PWA20443.1"/>
    </source>
</evidence>
<proteinExistence type="predicted"/>
<accession>A0A315VMK5</accession>
<evidence type="ECO:0000256" key="1">
    <source>
        <dbReference type="SAM" id="MobiDB-lite"/>
    </source>
</evidence>
<comment type="caution">
    <text evidence="2">The sequence shown here is derived from an EMBL/GenBank/DDBJ whole genome shotgun (WGS) entry which is preliminary data.</text>
</comment>
<feature type="compositionally biased region" description="Polar residues" evidence="1">
    <location>
        <begin position="198"/>
        <end position="213"/>
    </location>
</feature>
<protein>
    <submittedName>
        <fullName evidence="2">Uncharacterized protein</fullName>
    </submittedName>
</protein>
<dbReference type="AlphaFoldDB" id="A0A315VMK5"/>
<dbReference type="EMBL" id="NHOQ01001971">
    <property type="protein sequence ID" value="PWA20443.1"/>
    <property type="molecule type" value="Genomic_DNA"/>
</dbReference>
<keyword evidence="3" id="KW-1185">Reference proteome</keyword>
<feature type="region of interest" description="Disordered" evidence="1">
    <location>
        <begin position="180"/>
        <end position="213"/>
    </location>
</feature>
<feature type="region of interest" description="Disordered" evidence="1">
    <location>
        <begin position="246"/>
        <end position="269"/>
    </location>
</feature>
<sequence>MLLGGGARRGVNSPALNWDRPTRCLATSILGQASKHGPAFQKETGAGLMSAEHDFSPTLTPSSRYLACGACPPSKKKEKKKESLPPATFPLVSECRLHTDKFERATRILQANYIKSRRSSAGASFPSSRGVGLSFFMQLFWKETKTISLGNNKKLNGDTVRSLITAGAAFSFSPSGEMYQGFPGDPDSGSRGSSSPSIESQYLSSVDSFGSPPTTSAPQVGAWIQSKFPSDLLLAAAVVLQRSPTACSVNGTPSHSSGTPYVSSALRSP</sequence>
<feature type="compositionally biased region" description="Low complexity" evidence="1">
    <location>
        <begin position="183"/>
        <end position="197"/>
    </location>
</feature>
<name>A0A315VMK5_GAMAF</name>
<organism evidence="2 3">
    <name type="scientific">Gambusia affinis</name>
    <name type="common">Western mosquitofish</name>
    <name type="synonym">Heterandria affinis</name>
    <dbReference type="NCBI Taxonomy" id="33528"/>
    <lineage>
        <taxon>Eukaryota</taxon>
        <taxon>Metazoa</taxon>
        <taxon>Chordata</taxon>
        <taxon>Craniata</taxon>
        <taxon>Vertebrata</taxon>
        <taxon>Euteleostomi</taxon>
        <taxon>Actinopterygii</taxon>
        <taxon>Neopterygii</taxon>
        <taxon>Teleostei</taxon>
        <taxon>Neoteleostei</taxon>
        <taxon>Acanthomorphata</taxon>
        <taxon>Ovalentaria</taxon>
        <taxon>Atherinomorphae</taxon>
        <taxon>Cyprinodontiformes</taxon>
        <taxon>Poeciliidae</taxon>
        <taxon>Poeciliinae</taxon>
        <taxon>Gambusia</taxon>
    </lineage>
</organism>
<dbReference type="Proteomes" id="UP000250572">
    <property type="component" value="Unassembled WGS sequence"/>
</dbReference>
<reference evidence="2 3" key="1">
    <citation type="journal article" date="2018" name="G3 (Bethesda)">
        <title>A High-Quality Reference Genome for the Invasive Mosquitofish Gambusia affinis Using a Chicago Library.</title>
        <authorList>
            <person name="Hoffberg S.L."/>
            <person name="Troendle N.J."/>
            <person name="Glenn T.C."/>
            <person name="Mahmud O."/>
            <person name="Louha S."/>
            <person name="Chalopin D."/>
            <person name="Bennetzen J.L."/>
            <person name="Mauricio R."/>
        </authorList>
    </citation>
    <scope>NUCLEOTIDE SEQUENCE [LARGE SCALE GENOMIC DNA]</scope>
    <source>
        <strain evidence="2">NE01/NJP1002.9</strain>
        <tissue evidence="2">Muscle</tissue>
    </source>
</reference>
<evidence type="ECO:0000313" key="3">
    <source>
        <dbReference type="Proteomes" id="UP000250572"/>
    </source>
</evidence>